<dbReference type="EMBL" id="JBBNOP010000002">
    <property type="protein sequence ID" value="MEQ3362144.1"/>
    <property type="molecule type" value="Genomic_DNA"/>
</dbReference>
<dbReference type="RefSeq" id="WP_349227199.1">
    <property type="nucleotide sequence ID" value="NZ_JBBNOP010000002.1"/>
</dbReference>
<protein>
    <submittedName>
        <fullName evidence="2">DUF5714 domain-containing protein</fullName>
    </submittedName>
</protein>
<accession>A0ABV1JAN1</accession>
<dbReference type="Pfam" id="PF18978">
    <property type="entry name" value="DUF5714"/>
    <property type="match status" value="1"/>
</dbReference>
<feature type="domain" description="DUF5714" evidence="1">
    <location>
        <begin position="60"/>
        <end position="231"/>
    </location>
</feature>
<evidence type="ECO:0000259" key="1">
    <source>
        <dbReference type="Pfam" id="PF18978"/>
    </source>
</evidence>
<proteinExistence type="predicted"/>
<dbReference type="InterPro" id="IPR043768">
    <property type="entry name" value="DUF5714"/>
</dbReference>
<comment type="caution">
    <text evidence="2">The sequence shown here is derived from an EMBL/GenBank/DDBJ whole genome shotgun (WGS) entry which is preliminary data.</text>
</comment>
<evidence type="ECO:0000313" key="2">
    <source>
        <dbReference type="EMBL" id="MEQ3362144.1"/>
    </source>
</evidence>
<name>A0ABV1JAN1_9ACTN</name>
<keyword evidence="3" id="KW-1185">Reference proteome</keyword>
<sequence>MSIGLAVCLVCGSPLDYFEEAQEVTCHICGKKETGHSVCSSGHYVCDECHRAGGVEQTMSYCRASDSKDPIGIAMKIMDDKSIFPNGPEHHTLVGAALLTAYSNAGGEIDLDRALEELRARSLNVPGGTCGFWGTCGAAVSAGMYMSIVSGSTPMSREPWAQTTRLTARILDRLADLGGPRCCKRTSFTAIKTAVEYTDEVCGVSMELPEKIVCTHFARNRECLRADCPYFPSRQSGK</sequence>
<organism evidence="2 3">
    <name type="scientific">Raoultibacter massiliensis</name>
    <dbReference type="NCBI Taxonomy" id="1852371"/>
    <lineage>
        <taxon>Bacteria</taxon>
        <taxon>Bacillati</taxon>
        <taxon>Actinomycetota</taxon>
        <taxon>Coriobacteriia</taxon>
        <taxon>Eggerthellales</taxon>
        <taxon>Eggerthellaceae</taxon>
        <taxon>Raoultibacter</taxon>
    </lineage>
</organism>
<evidence type="ECO:0000313" key="3">
    <source>
        <dbReference type="Proteomes" id="UP001487305"/>
    </source>
</evidence>
<reference evidence="2 3" key="1">
    <citation type="submission" date="2024-04" db="EMBL/GenBank/DDBJ databases">
        <title>Human intestinal bacterial collection.</title>
        <authorList>
            <person name="Pauvert C."/>
            <person name="Hitch T.C.A."/>
            <person name="Clavel T."/>
        </authorList>
    </citation>
    <scope>NUCLEOTIDE SEQUENCE [LARGE SCALE GENOMIC DNA]</scope>
    <source>
        <strain evidence="2 3">CLA-KB-H42</strain>
    </source>
</reference>
<gene>
    <name evidence="2" type="ORF">AAA083_04030</name>
</gene>
<dbReference type="Proteomes" id="UP001487305">
    <property type="component" value="Unassembled WGS sequence"/>
</dbReference>